<dbReference type="EMBL" id="CAJOBC010089315">
    <property type="protein sequence ID" value="CAF4379202.1"/>
    <property type="molecule type" value="Genomic_DNA"/>
</dbReference>
<organism evidence="1 3">
    <name type="scientific">Didymodactylos carnosus</name>
    <dbReference type="NCBI Taxonomy" id="1234261"/>
    <lineage>
        <taxon>Eukaryota</taxon>
        <taxon>Metazoa</taxon>
        <taxon>Spiralia</taxon>
        <taxon>Gnathifera</taxon>
        <taxon>Rotifera</taxon>
        <taxon>Eurotatoria</taxon>
        <taxon>Bdelloidea</taxon>
        <taxon>Philodinida</taxon>
        <taxon>Philodinidae</taxon>
        <taxon>Didymodactylos</taxon>
    </lineage>
</organism>
<comment type="caution">
    <text evidence="1">The sequence shown here is derived from an EMBL/GenBank/DDBJ whole genome shotgun (WGS) entry which is preliminary data.</text>
</comment>
<accession>A0A815URI5</accession>
<sequence>MVDSNDSFIGVYQKKMFSKVKQYAIKNYQVWKYCLLYEFYWDLAYSADANVYLQPILEGLRNNRTPSEITTKVSSDNKCEQGLEKRSADNIERIAFAIQTTLDIFNVIDDIEPDIENDIKIEFGQITKATRLKIMETIRKQFYINDNPGSLNDSIINHPPN</sequence>
<dbReference type="Proteomes" id="UP000663829">
    <property type="component" value="Unassembled WGS sequence"/>
</dbReference>
<name>A0A815URI5_9BILA</name>
<reference evidence="1" key="1">
    <citation type="submission" date="2021-02" db="EMBL/GenBank/DDBJ databases">
        <authorList>
            <person name="Nowell W R."/>
        </authorList>
    </citation>
    <scope>NUCLEOTIDE SEQUENCE</scope>
</reference>
<proteinExistence type="predicted"/>
<evidence type="ECO:0000313" key="1">
    <source>
        <dbReference type="EMBL" id="CAF1519675.1"/>
    </source>
</evidence>
<dbReference type="AlphaFoldDB" id="A0A815URI5"/>
<gene>
    <name evidence="1" type="ORF">GPM918_LOCUS37496</name>
    <name evidence="2" type="ORF">SRO942_LOCUS38262</name>
</gene>
<dbReference type="Proteomes" id="UP000681722">
    <property type="component" value="Unassembled WGS sequence"/>
</dbReference>
<keyword evidence="3" id="KW-1185">Reference proteome</keyword>
<evidence type="ECO:0000313" key="2">
    <source>
        <dbReference type="EMBL" id="CAF4379202.1"/>
    </source>
</evidence>
<feature type="non-terminal residue" evidence="1">
    <location>
        <position position="1"/>
    </location>
</feature>
<protein>
    <submittedName>
        <fullName evidence="1">Uncharacterized protein</fullName>
    </submittedName>
</protein>
<dbReference type="EMBL" id="CAJNOQ010023764">
    <property type="protein sequence ID" value="CAF1519675.1"/>
    <property type="molecule type" value="Genomic_DNA"/>
</dbReference>
<evidence type="ECO:0000313" key="3">
    <source>
        <dbReference type="Proteomes" id="UP000663829"/>
    </source>
</evidence>